<organism evidence="5 6">
    <name type="scientific">Podospora aff. communis PSN243</name>
    <dbReference type="NCBI Taxonomy" id="3040156"/>
    <lineage>
        <taxon>Eukaryota</taxon>
        <taxon>Fungi</taxon>
        <taxon>Dikarya</taxon>
        <taxon>Ascomycota</taxon>
        <taxon>Pezizomycotina</taxon>
        <taxon>Sordariomycetes</taxon>
        <taxon>Sordariomycetidae</taxon>
        <taxon>Sordariales</taxon>
        <taxon>Podosporaceae</taxon>
        <taxon>Podospora</taxon>
    </lineage>
</organism>
<dbReference type="Pfam" id="PF00962">
    <property type="entry name" value="A_deaminase"/>
    <property type="match status" value="1"/>
</dbReference>
<feature type="domain" description="Adenosine deaminase" evidence="4">
    <location>
        <begin position="302"/>
        <end position="575"/>
    </location>
</feature>
<reference evidence="5" key="2">
    <citation type="submission" date="2023-05" db="EMBL/GenBank/DDBJ databases">
        <authorList>
            <consortium name="Lawrence Berkeley National Laboratory"/>
            <person name="Steindorff A."/>
            <person name="Hensen N."/>
            <person name="Bonometti L."/>
            <person name="Westerberg I."/>
            <person name="Brannstrom I.O."/>
            <person name="Guillou S."/>
            <person name="Cros-Aarteil S."/>
            <person name="Calhoun S."/>
            <person name="Haridas S."/>
            <person name="Kuo A."/>
            <person name="Mondo S."/>
            <person name="Pangilinan J."/>
            <person name="Riley R."/>
            <person name="Labutti K."/>
            <person name="Andreopoulos B."/>
            <person name="Lipzen A."/>
            <person name="Chen C."/>
            <person name="Yanf M."/>
            <person name="Daum C."/>
            <person name="Ng V."/>
            <person name="Clum A."/>
            <person name="Ohm R."/>
            <person name="Martin F."/>
            <person name="Silar P."/>
            <person name="Natvig D."/>
            <person name="Lalanne C."/>
            <person name="Gautier V."/>
            <person name="Ament-Velasquez S.L."/>
            <person name="Kruys A."/>
            <person name="Hutchinson M.I."/>
            <person name="Powell A.J."/>
            <person name="Barry K."/>
            <person name="Miller A.N."/>
            <person name="Grigoriev I.V."/>
            <person name="Debuchy R."/>
            <person name="Gladieux P."/>
            <person name="Thoren M.H."/>
            <person name="Johannesson H."/>
        </authorList>
    </citation>
    <scope>NUCLEOTIDE SEQUENCE</scope>
    <source>
        <strain evidence="5">PSN243</strain>
    </source>
</reference>
<proteinExistence type="predicted"/>
<dbReference type="GO" id="GO:0004000">
    <property type="term" value="F:adenosine deaminase activity"/>
    <property type="evidence" value="ECO:0007669"/>
    <property type="project" value="TreeGrafter"/>
</dbReference>
<comment type="cofactor">
    <cofactor evidence="1">
        <name>Zn(2+)</name>
        <dbReference type="ChEBI" id="CHEBI:29105"/>
    </cofactor>
</comment>
<name>A0AAV9GTL8_9PEZI</name>
<accession>A0AAV9GTL8</accession>
<sequence>MNNICQKRLRNDPELPRLRGSIREPRLMPRGDYGDVQEYSLTRNQLLKFEGALDFGFTSRVRSSSSERHANMIFQKIKDRDLQQVYNTAPWRKGYASQLHPRVFGDHFLSNANLIERTDTFKICRLIPKGAHLHIHSNGNLLPHFLLDIAKTMQAMYIASERPLNPKYLDSDMFGRNKIRFSIMSEDTVATHGGEGDIFSNDYISGQPMRFQSFLHGFRGRWRSYIAGNGFWSRQKAMAREEENPRVFSGHDTDIDVDIWLQQQVVLDEQDAHNLLQTTDGVCEMFNERIQMLDGLSSYETAFRMCIRHSLQEFADDNIQYAEIRHCFAPLWKDDGSGRIDEHGTMNAFIVEYESFQRVHKFRTLKGLKIVYCIPWSYDRERVRMALDTCIELRLRYPGWIAGLGFSGHQLAETTLATYVEEFLWFKKSCKEKKVEIPLLLGGTGMQGAVGDDGDLVDAILLGAKRIGCSFSLQHQPYIIEQVKRRNTCVEIFPIADEVLGLTSRMSGHAVYDLLANNVHCVINTANSTVFRCRLSHAFYQVVAGKVDGTLHDLRQLIEWSIEHSCLEDDRKADIHRDWEMKWDQFCNWVVEEFGHVLDETSVLKL</sequence>
<protein>
    <submittedName>
        <fullName evidence="5">Metallo-dependent hydrolase</fullName>
    </submittedName>
</protein>
<evidence type="ECO:0000259" key="4">
    <source>
        <dbReference type="Pfam" id="PF00962"/>
    </source>
</evidence>
<dbReference type="SUPFAM" id="SSF51556">
    <property type="entry name" value="Metallo-dependent hydrolases"/>
    <property type="match status" value="1"/>
</dbReference>
<reference evidence="5" key="1">
    <citation type="journal article" date="2023" name="Mol. Phylogenet. Evol.">
        <title>Genome-scale phylogeny and comparative genomics of the fungal order Sordariales.</title>
        <authorList>
            <person name="Hensen N."/>
            <person name="Bonometti L."/>
            <person name="Westerberg I."/>
            <person name="Brannstrom I.O."/>
            <person name="Guillou S."/>
            <person name="Cros-Aarteil S."/>
            <person name="Calhoun S."/>
            <person name="Haridas S."/>
            <person name="Kuo A."/>
            <person name="Mondo S."/>
            <person name="Pangilinan J."/>
            <person name="Riley R."/>
            <person name="LaButti K."/>
            <person name="Andreopoulos B."/>
            <person name="Lipzen A."/>
            <person name="Chen C."/>
            <person name="Yan M."/>
            <person name="Daum C."/>
            <person name="Ng V."/>
            <person name="Clum A."/>
            <person name="Steindorff A."/>
            <person name="Ohm R.A."/>
            <person name="Martin F."/>
            <person name="Silar P."/>
            <person name="Natvig D.O."/>
            <person name="Lalanne C."/>
            <person name="Gautier V."/>
            <person name="Ament-Velasquez S.L."/>
            <person name="Kruys A."/>
            <person name="Hutchinson M.I."/>
            <person name="Powell A.J."/>
            <person name="Barry K."/>
            <person name="Miller A.N."/>
            <person name="Grigoriev I.V."/>
            <person name="Debuchy R."/>
            <person name="Gladieux P."/>
            <person name="Hiltunen Thoren M."/>
            <person name="Johannesson H."/>
        </authorList>
    </citation>
    <scope>NUCLEOTIDE SEQUENCE</scope>
    <source>
        <strain evidence="5">PSN243</strain>
    </source>
</reference>
<dbReference type="PANTHER" id="PTHR11409">
    <property type="entry name" value="ADENOSINE DEAMINASE"/>
    <property type="match status" value="1"/>
</dbReference>
<dbReference type="GO" id="GO:0046103">
    <property type="term" value="P:inosine biosynthetic process"/>
    <property type="evidence" value="ECO:0007669"/>
    <property type="project" value="TreeGrafter"/>
</dbReference>
<dbReference type="GO" id="GO:0006154">
    <property type="term" value="P:adenosine catabolic process"/>
    <property type="evidence" value="ECO:0007669"/>
    <property type="project" value="TreeGrafter"/>
</dbReference>
<keyword evidence="2" id="KW-0479">Metal-binding</keyword>
<dbReference type="GO" id="GO:0046872">
    <property type="term" value="F:metal ion binding"/>
    <property type="evidence" value="ECO:0007669"/>
    <property type="project" value="UniProtKB-KW"/>
</dbReference>
<evidence type="ECO:0000313" key="6">
    <source>
        <dbReference type="Proteomes" id="UP001321760"/>
    </source>
</evidence>
<gene>
    <name evidence="5" type="ORF">QBC34DRAFT_51113</name>
</gene>
<dbReference type="Gene3D" id="3.20.20.140">
    <property type="entry name" value="Metal-dependent hydrolases"/>
    <property type="match status" value="1"/>
</dbReference>
<keyword evidence="3 5" id="KW-0378">Hydrolase</keyword>
<dbReference type="EMBL" id="MU865927">
    <property type="protein sequence ID" value="KAK4451676.1"/>
    <property type="molecule type" value="Genomic_DNA"/>
</dbReference>
<dbReference type="Proteomes" id="UP001321760">
    <property type="component" value="Unassembled WGS sequence"/>
</dbReference>
<evidence type="ECO:0000256" key="2">
    <source>
        <dbReference type="ARBA" id="ARBA00022723"/>
    </source>
</evidence>
<keyword evidence="6" id="KW-1185">Reference proteome</keyword>
<evidence type="ECO:0000256" key="1">
    <source>
        <dbReference type="ARBA" id="ARBA00001947"/>
    </source>
</evidence>
<evidence type="ECO:0000256" key="3">
    <source>
        <dbReference type="ARBA" id="ARBA00022801"/>
    </source>
</evidence>
<dbReference type="InterPro" id="IPR032466">
    <property type="entry name" value="Metal_Hydrolase"/>
</dbReference>
<evidence type="ECO:0000313" key="5">
    <source>
        <dbReference type="EMBL" id="KAK4451676.1"/>
    </source>
</evidence>
<dbReference type="PANTHER" id="PTHR11409:SF37">
    <property type="entry name" value="ADENOSINE DEAMINASE DOMAIN-CONTAINING PROTEIN"/>
    <property type="match status" value="1"/>
</dbReference>
<dbReference type="AlphaFoldDB" id="A0AAV9GTL8"/>
<comment type="caution">
    <text evidence="5">The sequence shown here is derived from an EMBL/GenBank/DDBJ whole genome shotgun (WGS) entry which is preliminary data.</text>
</comment>
<dbReference type="InterPro" id="IPR006330">
    <property type="entry name" value="Ado/ade_deaminase"/>
</dbReference>
<dbReference type="InterPro" id="IPR001365">
    <property type="entry name" value="A_deaminase_dom"/>
</dbReference>